<sequence length="48" mass="5386">MEIIITIGVVIIAISCLSIDAKLKENGKRDKEIIALLKEINQKNKDIH</sequence>
<organism evidence="1 2">
    <name type="scientific">Solibacillus faecavium</name>
    <dbReference type="NCBI Taxonomy" id="2762221"/>
    <lineage>
        <taxon>Bacteria</taxon>
        <taxon>Bacillati</taxon>
        <taxon>Bacillota</taxon>
        <taxon>Bacilli</taxon>
        <taxon>Bacillales</taxon>
        <taxon>Caryophanaceae</taxon>
        <taxon>Solibacillus</taxon>
    </lineage>
</organism>
<keyword evidence="2" id="KW-1185">Reference proteome</keyword>
<accession>A0ABR8XWV2</accession>
<comment type="caution">
    <text evidence="1">The sequence shown here is derived from an EMBL/GenBank/DDBJ whole genome shotgun (WGS) entry which is preliminary data.</text>
</comment>
<dbReference type="RefSeq" id="WP_191699314.1">
    <property type="nucleotide sequence ID" value="NZ_JACSPZ010000002.1"/>
</dbReference>
<protein>
    <submittedName>
        <fullName evidence="1">Uncharacterized protein</fullName>
    </submittedName>
</protein>
<evidence type="ECO:0000313" key="1">
    <source>
        <dbReference type="EMBL" id="MBD8036368.1"/>
    </source>
</evidence>
<reference evidence="1 2" key="1">
    <citation type="submission" date="2020-08" db="EMBL/GenBank/DDBJ databases">
        <title>A Genomic Blueprint of the Chicken Gut Microbiome.</title>
        <authorList>
            <person name="Gilroy R."/>
            <person name="Ravi A."/>
            <person name="Getino M."/>
            <person name="Pursley I."/>
            <person name="Horton D.L."/>
            <person name="Alikhan N.-F."/>
            <person name="Baker D."/>
            <person name="Gharbi K."/>
            <person name="Hall N."/>
            <person name="Watson M."/>
            <person name="Adriaenssens E.M."/>
            <person name="Foster-Nyarko E."/>
            <person name="Jarju S."/>
            <person name="Secka A."/>
            <person name="Antonio M."/>
            <person name="Oren A."/>
            <person name="Chaudhuri R."/>
            <person name="La Ragione R.M."/>
            <person name="Hildebrand F."/>
            <person name="Pallen M.J."/>
        </authorList>
    </citation>
    <scope>NUCLEOTIDE SEQUENCE [LARGE SCALE GENOMIC DNA]</scope>
    <source>
        <strain evidence="1 2">A46</strain>
    </source>
</reference>
<evidence type="ECO:0000313" key="2">
    <source>
        <dbReference type="Proteomes" id="UP000619101"/>
    </source>
</evidence>
<name>A0ABR8XWV2_9BACL</name>
<dbReference type="EMBL" id="JACSPZ010000002">
    <property type="protein sequence ID" value="MBD8036368.1"/>
    <property type="molecule type" value="Genomic_DNA"/>
</dbReference>
<proteinExistence type="predicted"/>
<dbReference type="Proteomes" id="UP000619101">
    <property type="component" value="Unassembled WGS sequence"/>
</dbReference>
<gene>
    <name evidence="1" type="ORF">H9635_06400</name>
</gene>